<proteinExistence type="predicted"/>
<reference evidence="1" key="1">
    <citation type="journal article" date="2014" name="Int. J. Syst. Evol. Microbiol.">
        <title>Complete genome of a new Firmicutes species belonging to the dominant human colonic microbiota ('Ruminococcus bicirculans') reveals two chromosomes and a selective capacity to utilize plant glucans.</title>
        <authorList>
            <consortium name="NISC Comparative Sequencing Program"/>
            <person name="Wegmann U."/>
            <person name="Louis P."/>
            <person name="Goesmann A."/>
            <person name="Henrissat B."/>
            <person name="Duncan S.H."/>
            <person name="Flint H.J."/>
        </authorList>
    </citation>
    <scope>NUCLEOTIDE SEQUENCE</scope>
    <source>
        <strain evidence="1">VKM Ac-1246</strain>
    </source>
</reference>
<accession>A0ABQ5SS70</accession>
<gene>
    <name evidence="1" type="ORF">GCM10017579_08960</name>
</gene>
<evidence type="ECO:0000313" key="1">
    <source>
        <dbReference type="EMBL" id="GLJ66860.1"/>
    </source>
</evidence>
<dbReference type="PANTHER" id="PTHR30283:SF4">
    <property type="entry name" value="PEROXIDE STRESS RESISTANCE PROTEIN YAAA"/>
    <property type="match status" value="1"/>
</dbReference>
<dbReference type="InterPro" id="IPR005583">
    <property type="entry name" value="YaaA"/>
</dbReference>
<dbReference type="NCBIfam" id="NF002545">
    <property type="entry name" value="PRK02101.2-3"/>
    <property type="match status" value="1"/>
</dbReference>
<dbReference type="Pfam" id="PF03883">
    <property type="entry name" value="H2O2_YaaD"/>
    <property type="match status" value="1"/>
</dbReference>
<sequence length="297" mass="31816">MGVGIEPINLDPRVTPGHERFERYPILDSAIPAPGGTIVPVLILLPPSEGKTAPARGNPLALDDLRLPVLNPARTKVIDALVELCTTRPDEAVDILGIPKTQPELVAANAALLDAPAARADRIYTGVLYDALSPATLSPAAKRRATGRVMVTSSVFGLVGLADRIPAYRLSGDTTLPGIGGIQAHWRAHLGPGLTEALGDGLLVDLRSGTYTAFWRPDEVGDRTATVRVLHEHNGQRKVVSHFNKATKGRLVRALLESGANPRTPTKLAEALRDLGWHVEETQQKKITQLDVVVTDL</sequence>
<reference evidence="1" key="2">
    <citation type="submission" date="2023-01" db="EMBL/GenBank/DDBJ databases">
        <authorList>
            <person name="Sun Q."/>
            <person name="Evtushenko L."/>
        </authorList>
    </citation>
    <scope>NUCLEOTIDE SEQUENCE</scope>
    <source>
        <strain evidence="1">VKM Ac-1246</strain>
    </source>
</reference>
<organism evidence="1 2">
    <name type="scientific">Nocardioides luteus</name>
    <dbReference type="NCBI Taxonomy" id="1844"/>
    <lineage>
        <taxon>Bacteria</taxon>
        <taxon>Bacillati</taxon>
        <taxon>Actinomycetota</taxon>
        <taxon>Actinomycetes</taxon>
        <taxon>Propionibacteriales</taxon>
        <taxon>Nocardioidaceae</taxon>
        <taxon>Nocardioides</taxon>
    </lineage>
</organism>
<protein>
    <submittedName>
        <fullName evidence="1">UPF0246 protein</fullName>
    </submittedName>
</protein>
<evidence type="ECO:0000313" key="2">
    <source>
        <dbReference type="Proteomes" id="UP001142292"/>
    </source>
</evidence>
<comment type="caution">
    <text evidence="1">The sequence shown here is derived from an EMBL/GenBank/DDBJ whole genome shotgun (WGS) entry which is preliminary data.</text>
</comment>
<keyword evidence="2" id="KW-1185">Reference proteome</keyword>
<dbReference type="PANTHER" id="PTHR30283">
    <property type="entry name" value="PEROXIDE STRESS RESPONSE PROTEIN YAAA"/>
    <property type="match status" value="1"/>
</dbReference>
<dbReference type="Proteomes" id="UP001142292">
    <property type="component" value="Unassembled WGS sequence"/>
</dbReference>
<dbReference type="EMBL" id="BSEL01000002">
    <property type="protein sequence ID" value="GLJ66860.1"/>
    <property type="molecule type" value="Genomic_DNA"/>
</dbReference>
<name>A0ABQ5SS70_9ACTN</name>